<dbReference type="Gene3D" id="3.30.465.10">
    <property type="match status" value="1"/>
</dbReference>
<dbReference type="InterPro" id="IPR002346">
    <property type="entry name" value="Mopterin_DH_FAD-bd"/>
</dbReference>
<keyword evidence="3" id="KW-0560">Oxidoreductase</keyword>
<accession>H0HJ92</accession>
<evidence type="ECO:0000259" key="4">
    <source>
        <dbReference type="PROSITE" id="PS51387"/>
    </source>
</evidence>
<dbReference type="SUPFAM" id="SSF55447">
    <property type="entry name" value="CO dehydrogenase flavoprotein C-terminal domain-like"/>
    <property type="match status" value="1"/>
</dbReference>
<dbReference type="Proteomes" id="UP000003250">
    <property type="component" value="Unassembled WGS sequence"/>
</dbReference>
<evidence type="ECO:0000313" key="6">
    <source>
        <dbReference type="Proteomes" id="UP000003250"/>
    </source>
</evidence>
<dbReference type="EMBL" id="AHAM01000015">
    <property type="protein sequence ID" value="EHK59212.1"/>
    <property type="molecule type" value="Genomic_DNA"/>
</dbReference>
<dbReference type="RefSeq" id="WP_008833854.1">
    <property type="nucleotide sequence ID" value="NZ_AHAM01000015.1"/>
</dbReference>
<reference evidence="5 6" key="1">
    <citation type="journal article" date="2012" name="J. Bacteriol.">
        <title>Draft Genome Sequence of Mesorhizobium alhagi CCNWXJ12-2T, a Novel Salt-Resistant Species Isolated from the Desert of Northwestern China.</title>
        <authorList>
            <person name="Zhou M."/>
            <person name="Chen W."/>
            <person name="Chen H."/>
            <person name="Wei G."/>
        </authorList>
    </citation>
    <scope>NUCLEOTIDE SEQUENCE [LARGE SCALE GENOMIC DNA]</scope>
    <source>
        <strain evidence="5 6">CCNWXJ12-2</strain>
    </source>
</reference>
<dbReference type="PATRIC" id="fig|1107882.3.peg.193"/>
<dbReference type="Pfam" id="PF03450">
    <property type="entry name" value="CO_deh_flav_C"/>
    <property type="match status" value="1"/>
</dbReference>
<dbReference type="PROSITE" id="PS51387">
    <property type="entry name" value="FAD_PCMH"/>
    <property type="match status" value="1"/>
</dbReference>
<evidence type="ECO:0000256" key="1">
    <source>
        <dbReference type="ARBA" id="ARBA00022630"/>
    </source>
</evidence>
<keyword evidence="6" id="KW-1185">Reference proteome</keyword>
<dbReference type="SUPFAM" id="SSF56176">
    <property type="entry name" value="FAD-binding/transporter-associated domain-like"/>
    <property type="match status" value="1"/>
</dbReference>
<protein>
    <submittedName>
        <fullName evidence="5">Molybdopterin dehydrogenase FAD-binding protein</fullName>
    </submittedName>
</protein>
<dbReference type="PANTHER" id="PTHR42659:SF2">
    <property type="entry name" value="XANTHINE DEHYDROGENASE SUBUNIT C-RELATED"/>
    <property type="match status" value="1"/>
</dbReference>
<sequence length="286" mass="30205">MIRYAKPTDLSDALALLGEAQWRVLAGGTDFYPALGSKPLRENVLDINGLAELRGIAETTSHFVIGARSTWTDIVKADLPPAFDALRQAAREVGSVQIQNTATVAGNLCNASPAADGVPPLLILDADVQLRSLGGTRYLPLGNFILGNRRTALLPREMVTAIHVPKSSTAGASNFQKLGARRYLVISIAMAAARIEVEEGIVRNAAIAVGSCSAVARRLGHVEAALRGLPIGPQLARAVDGVHFSELAPIDDVRGTAEYRREAAREIVSRAVMTAGGHFATETVAA</sequence>
<evidence type="ECO:0000313" key="5">
    <source>
        <dbReference type="EMBL" id="EHK59212.1"/>
    </source>
</evidence>
<name>H0HJ92_9HYPH</name>
<dbReference type="GO" id="GO:0071949">
    <property type="term" value="F:FAD binding"/>
    <property type="evidence" value="ECO:0007669"/>
    <property type="project" value="InterPro"/>
</dbReference>
<dbReference type="OrthoDB" id="9814706at2"/>
<dbReference type="SMART" id="SM01092">
    <property type="entry name" value="CO_deh_flav_C"/>
    <property type="match status" value="1"/>
</dbReference>
<dbReference type="Gene3D" id="3.30.43.10">
    <property type="entry name" value="Uridine Diphospho-n-acetylenolpyruvylglucosamine Reductase, domain 2"/>
    <property type="match status" value="1"/>
</dbReference>
<gene>
    <name evidence="5" type="ORF">MAXJ12_00982</name>
</gene>
<dbReference type="InterPro" id="IPR016167">
    <property type="entry name" value="FAD-bd_PCMH_sub1"/>
</dbReference>
<dbReference type="InterPro" id="IPR005107">
    <property type="entry name" value="CO_DH_flav_C"/>
</dbReference>
<dbReference type="InterPro" id="IPR016169">
    <property type="entry name" value="FAD-bd_PCMH_sub2"/>
</dbReference>
<dbReference type="InterPro" id="IPR016166">
    <property type="entry name" value="FAD-bd_PCMH"/>
</dbReference>
<organism evidence="5 6">
    <name type="scientific">Mesorhizobium alhagi CCNWXJ12-2</name>
    <dbReference type="NCBI Taxonomy" id="1107882"/>
    <lineage>
        <taxon>Bacteria</taxon>
        <taxon>Pseudomonadati</taxon>
        <taxon>Pseudomonadota</taxon>
        <taxon>Alphaproteobacteria</taxon>
        <taxon>Hyphomicrobiales</taxon>
        <taxon>Phyllobacteriaceae</taxon>
        <taxon>Allomesorhizobium</taxon>
    </lineage>
</organism>
<dbReference type="InterPro" id="IPR051312">
    <property type="entry name" value="Diverse_Substr_Oxidored"/>
</dbReference>
<feature type="domain" description="FAD-binding PCMH-type" evidence="4">
    <location>
        <begin position="1"/>
        <end position="169"/>
    </location>
</feature>
<evidence type="ECO:0000256" key="2">
    <source>
        <dbReference type="ARBA" id="ARBA00022827"/>
    </source>
</evidence>
<keyword evidence="2" id="KW-0274">FAD</keyword>
<dbReference type="InterPro" id="IPR036683">
    <property type="entry name" value="CO_DH_flav_C_dom_sf"/>
</dbReference>
<proteinExistence type="predicted"/>
<keyword evidence="1" id="KW-0285">Flavoprotein</keyword>
<dbReference type="InterPro" id="IPR036318">
    <property type="entry name" value="FAD-bd_PCMH-like_sf"/>
</dbReference>
<evidence type="ECO:0000256" key="3">
    <source>
        <dbReference type="ARBA" id="ARBA00023002"/>
    </source>
</evidence>
<dbReference type="AlphaFoldDB" id="H0HJ92"/>
<dbReference type="GO" id="GO:0016491">
    <property type="term" value="F:oxidoreductase activity"/>
    <property type="evidence" value="ECO:0007669"/>
    <property type="project" value="UniProtKB-KW"/>
</dbReference>
<dbReference type="PANTHER" id="PTHR42659">
    <property type="entry name" value="XANTHINE DEHYDROGENASE SUBUNIT C-RELATED"/>
    <property type="match status" value="1"/>
</dbReference>
<dbReference type="Gene3D" id="3.30.390.50">
    <property type="entry name" value="CO dehydrogenase flavoprotein, C-terminal domain"/>
    <property type="match status" value="1"/>
</dbReference>
<dbReference type="Pfam" id="PF00941">
    <property type="entry name" value="FAD_binding_5"/>
    <property type="match status" value="1"/>
</dbReference>